<dbReference type="Proteomes" id="UP000215158">
    <property type="component" value="Plasmid pBN2"/>
</dbReference>
<dbReference type="Gene3D" id="3.10.450.50">
    <property type="match status" value="1"/>
</dbReference>
<dbReference type="Pfam" id="PF00866">
    <property type="entry name" value="Ring_hydroxyl_B"/>
    <property type="match status" value="1"/>
</dbReference>
<protein>
    <recommendedName>
        <fullName evidence="5">Benzoate 1,2-dioxygenase small subunit</fullName>
    </recommendedName>
</protein>
<dbReference type="InterPro" id="IPR032710">
    <property type="entry name" value="NTF2-like_dom_sf"/>
</dbReference>
<geneLocation type="plasmid" evidence="3 4">
    <name>pBN2</name>
</geneLocation>
<keyword evidence="2" id="KW-0560">Oxidoreductase</keyword>
<dbReference type="RefSeq" id="WP_095423689.1">
    <property type="nucleotide sequence ID" value="NZ_CP022992.1"/>
</dbReference>
<dbReference type="OrthoDB" id="7062869at2"/>
<evidence type="ECO:0000256" key="1">
    <source>
        <dbReference type="ARBA" id="ARBA00009570"/>
    </source>
</evidence>
<keyword evidence="4" id="KW-1185">Reference proteome</keyword>
<name>A0A248VZI1_9BURK</name>
<dbReference type="PANTHER" id="PTHR41534:SF1">
    <property type="entry name" value="BLR3401 PROTEIN"/>
    <property type="match status" value="1"/>
</dbReference>
<dbReference type="CDD" id="cd00667">
    <property type="entry name" value="ring_hydroxylating_dioxygenases_beta"/>
    <property type="match status" value="1"/>
</dbReference>
<sequence length="164" mass="18955">MRGTEQVESITTLLLLEARYVDLQMWDDWLSLFDENVEYWIPAWESEHECTIDPQNELSLMYYNGRAGLEDRVFRIRTGRSAASIPLPRTCHLVTNVIVSPNADGTCSASANWVTHLFRNGEATHFFGRYEYLLVPNEGGWRIRKKKIMVLNDLIPTVLDIYSV</sequence>
<dbReference type="AlphaFoldDB" id="A0A248VZI1"/>
<dbReference type="KEGG" id="parb:CJU94_37915"/>
<evidence type="ECO:0000313" key="3">
    <source>
        <dbReference type="EMBL" id="ASW03942.1"/>
    </source>
</evidence>
<evidence type="ECO:0000313" key="4">
    <source>
        <dbReference type="Proteomes" id="UP000215158"/>
    </source>
</evidence>
<dbReference type="EMBL" id="CP022992">
    <property type="protein sequence ID" value="ASW03942.1"/>
    <property type="molecule type" value="Genomic_DNA"/>
</dbReference>
<evidence type="ECO:0008006" key="5">
    <source>
        <dbReference type="Google" id="ProtNLM"/>
    </source>
</evidence>
<accession>A0A248VZI1</accession>
<proteinExistence type="inferred from homology"/>
<dbReference type="SUPFAM" id="SSF54427">
    <property type="entry name" value="NTF2-like"/>
    <property type="match status" value="1"/>
</dbReference>
<reference evidence="3 4" key="1">
    <citation type="submission" date="2017-08" db="EMBL/GenBank/DDBJ databases">
        <title>Identification and genetic characteristics of simultaneous BTEX- and naphthalene-degrading Paraburkholderia sp. BN5 isolated from petroleum-contaminated soil.</title>
        <authorList>
            <person name="Lee Y."/>
            <person name="Jeon C.O."/>
        </authorList>
    </citation>
    <scope>NUCLEOTIDE SEQUENCE [LARGE SCALE GENOMIC DNA]</scope>
    <source>
        <strain evidence="3 4">BN5</strain>
        <plasmid evidence="3 4">pBN2</plasmid>
    </source>
</reference>
<organism evidence="3 4">
    <name type="scientific">Paraburkholderia aromaticivorans</name>
    <dbReference type="NCBI Taxonomy" id="2026199"/>
    <lineage>
        <taxon>Bacteria</taxon>
        <taxon>Pseudomonadati</taxon>
        <taxon>Pseudomonadota</taxon>
        <taxon>Betaproteobacteria</taxon>
        <taxon>Burkholderiales</taxon>
        <taxon>Burkholderiaceae</taxon>
        <taxon>Paraburkholderia</taxon>
    </lineage>
</organism>
<dbReference type="GO" id="GO:0016491">
    <property type="term" value="F:oxidoreductase activity"/>
    <property type="evidence" value="ECO:0007669"/>
    <property type="project" value="UniProtKB-KW"/>
</dbReference>
<dbReference type="PANTHER" id="PTHR41534">
    <property type="entry name" value="BLR3401 PROTEIN"/>
    <property type="match status" value="1"/>
</dbReference>
<keyword evidence="3" id="KW-0614">Plasmid</keyword>
<comment type="similarity">
    <text evidence="1">Belongs to the bacterial ring-hydroxylating dioxygenase beta subunit family.</text>
</comment>
<dbReference type="GO" id="GO:0019380">
    <property type="term" value="P:3-phenylpropionate catabolic process"/>
    <property type="evidence" value="ECO:0007669"/>
    <property type="project" value="TreeGrafter"/>
</dbReference>
<gene>
    <name evidence="3" type="ORF">CJU94_37915</name>
</gene>
<evidence type="ECO:0000256" key="2">
    <source>
        <dbReference type="ARBA" id="ARBA00023002"/>
    </source>
</evidence>
<dbReference type="InterPro" id="IPR000391">
    <property type="entry name" value="Rng_hydr_dOase-bsu"/>
</dbReference>